<reference evidence="2" key="2">
    <citation type="journal article" date="2015" name="Data Brief">
        <title>Shoot transcriptome of the giant reed, Arundo donax.</title>
        <authorList>
            <person name="Barrero R.A."/>
            <person name="Guerrero F.D."/>
            <person name="Moolhuijzen P."/>
            <person name="Goolsby J.A."/>
            <person name="Tidwell J."/>
            <person name="Bellgard S.E."/>
            <person name="Bellgard M.I."/>
        </authorList>
    </citation>
    <scope>NUCLEOTIDE SEQUENCE</scope>
    <source>
        <tissue evidence="2">Shoot tissue taken approximately 20 cm above the soil surface</tissue>
    </source>
</reference>
<keyword evidence="1" id="KW-0812">Transmembrane</keyword>
<name>A0A0A8YLL8_ARUDO</name>
<dbReference type="AlphaFoldDB" id="A0A0A8YLL8"/>
<evidence type="ECO:0000256" key="1">
    <source>
        <dbReference type="SAM" id="Phobius"/>
    </source>
</evidence>
<keyword evidence="1" id="KW-1133">Transmembrane helix</keyword>
<organism evidence="2">
    <name type="scientific">Arundo donax</name>
    <name type="common">Giant reed</name>
    <name type="synonym">Donax arundinaceus</name>
    <dbReference type="NCBI Taxonomy" id="35708"/>
    <lineage>
        <taxon>Eukaryota</taxon>
        <taxon>Viridiplantae</taxon>
        <taxon>Streptophyta</taxon>
        <taxon>Embryophyta</taxon>
        <taxon>Tracheophyta</taxon>
        <taxon>Spermatophyta</taxon>
        <taxon>Magnoliopsida</taxon>
        <taxon>Liliopsida</taxon>
        <taxon>Poales</taxon>
        <taxon>Poaceae</taxon>
        <taxon>PACMAD clade</taxon>
        <taxon>Arundinoideae</taxon>
        <taxon>Arundineae</taxon>
        <taxon>Arundo</taxon>
    </lineage>
</organism>
<protein>
    <submittedName>
        <fullName evidence="2">Uncharacterized protein</fullName>
    </submittedName>
</protein>
<proteinExistence type="predicted"/>
<dbReference type="EMBL" id="GBRH01271397">
    <property type="protein sequence ID" value="JAD26498.1"/>
    <property type="molecule type" value="Transcribed_RNA"/>
</dbReference>
<accession>A0A0A8YLL8</accession>
<feature type="transmembrane region" description="Helical" evidence="1">
    <location>
        <begin position="12"/>
        <end position="32"/>
    </location>
</feature>
<evidence type="ECO:0000313" key="2">
    <source>
        <dbReference type="EMBL" id="JAD26498.1"/>
    </source>
</evidence>
<reference evidence="2" key="1">
    <citation type="submission" date="2014-09" db="EMBL/GenBank/DDBJ databases">
        <authorList>
            <person name="Magalhaes I.L.F."/>
            <person name="Oliveira U."/>
            <person name="Santos F.R."/>
            <person name="Vidigal T.H.D.A."/>
            <person name="Brescovit A.D."/>
            <person name="Santos A.J."/>
        </authorList>
    </citation>
    <scope>NUCLEOTIDE SEQUENCE</scope>
    <source>
        <tissue evidence="2">Shoot tissue taken approximately 20 cm above the soil surface</tissue>
    </source>
</reference>
<keyword evidence="1" id="KW-0472">Membrane</keyword>
<sequence>MAIFCRITTMKYHLFHIRFSFITSIGQILYAYD</sequence>